<dbReference type="Proteomes" id="UP001314796">
    <property type="component" value="Unassembled WGS sequence"/>
</dbReference>
<feature type="domain" description="Transposase IS30-like HTH" evidence="1">
    <location>
        <begin position="3"/>
        <end position="46"/>
    </location>
</feature>
<evidence type="ECO:0000259" key="1">
    <source>
        <dbReference type="Pfam" id="PF13936"/>
    </source>
</evidence>
<dbReference type="Pfam" id="PF13936">
    <property type="entry name" value="HTH_38"/>
    <property type="match status" value="1"/>
</dbReference>
<reference evidence="2 3" key="1">
    <citation type="submission" date="2021-01" db="EMBL/GenBank/DDBJ databases">
        <title>Genomic Encyclopedia of Type Strains, Phase IV (KMG-IV): sequencing the most valuable type-strain genomes for metagenomic binning, comparative biology and taxonomic classification.</title>
        <authorList>
            <person name="Goeker M."/>
        </authorList>
    </citation>
    <scope>NUCLEOTIDE SEQUENCE [LARGE SCALE GENOMIC DNA]</scope>
    <source>
        <strain evidence="2 3">DSM 25890</strain>
    </source>
</reference>
<evidence type="ECO:0000313" key="2">
    <source>
        <dbReference type="EMBL" id="MBM7616122.1"/>
    </source>
</evidence>
<name>A0ABS2NTD6_9FIRM</name>
<dbReference type="EMBL" id="JAFBEE010000024">
    <property type="protein sequence ID" value="MBM7616122.1"/>
    <property type="molecule type" value="Genomic_DNA"/>
</dbReference>
<accession>A0ABS2NTD6</accession>
<sequence length="65" mass="7595">MAKFKHFTLDERVSIEHMLKDSFSFKAIARELHRDCTSISKEIKKHIILKKTGSYGRAFNNCSHL</sequence>
<keyword evidence="3" id="KW-1185">Reference proteome</keyword>
<comment type="caution">
    <text evidence="2">The sequence shown here is derived from an EMBL/GenBank/DDBJ whole genome shotgun (WGS) entry which is preliminary data.</text>
</comment>
<evidence type="ECO:0000313" key="3">
    <source>
        <dbReference type="Proteomes" id="UP001314796"/>
    </source>
</evidence>
<protein>
    <submittedName>
        <fullName evidence="2">IS30 family transposase</fullName>
    </submittedName>
</protein>
<organism evidence="2 3">
    <name type="scientific">Alkaliphilus hydrothermalis</name>
    <dbReference type="NCBI Taxonomy" id="1482730"/>
    <lineage>
        <taxon>Bacteria</taxon>
        <taxon>Bacillati</taxon>
        <taxon>Bacillota</taxon>
        <taxon>Clostridia</taxon>
        <taxon>Peptostreptococcales</taxon>
        <taxon>Natronincolaceae</taxon>
        <taxon>Alkaliphilus</taxon>
    </lineage>
</organism>
<proteinExistence type="predicted"/>
<dbReference type="RefSeq" id="WP_204404036.1">
    <property type="nucleotide sequence ID" value="NZ_JAFBEE010000024.1"/>
</dbReference>
<gene>
    <name evidence="2" type="ORF">JOC73_002698</name>
</gene>
<dbReference type="InterPro" id="IPR025246">
    <property type="entry name" value="IS30-like_HTH"/>
</dbReference>